<evidence type="ECO:0000313" key="2">
    <source>
        <dbReference type="Proteomes" id="UP000824782"/>
    </source>
</evidence>
<name>A0AAV7AJY7_ENGPU</name>
<comment type="caution">
    <text evidence="1">The sequence shown here is derived from an EMBL/GenBank/DDBJ whole genome shotgun (WGS) entry which is preliminary data.</text>
</comment>
<accession>A0AAV7AJY7</accession>
<dbReference type="Proteomes" id="UP000824782">
    <property type="component" value="Unassembled WGS sequence"/>
</dbReference>
<evidence type="ECO:0000313" key="1">
    <source>
        <dbReference type="EMBL" id="KAG8559760.1"/>
    </source>
</evidence>
<gene>
    <name evidence="1" type="ORF">GDO81_017445</name>
</gene>
<organism evidence="1 2">
    <name type="scientific">Engystomops pustulosus</name>
    <name type="common">Tungara frog</name>
    <name type="synonym">Physalaemus pustulosus</name>
    <dbReference type="NCBI Taxonomy" id="76066"/>
    <lineage>
        <taxon>Eukaryota</taxon>
        <taxon>Metazoa</taxon>
        <taxon>Chordata</taxon>
        <taxon>Craniata</taxon>
        <taxon>Vertebrata</taxon>
        <taxon>Euteleostomi</taxon>
        <taxon>Amphibia</taxon>
        <taxon>Batrachia</taxon>
        <taxon>Anura</taxon>
        <taxon>Neobatrachia</taxon>
        <taxon>Hyloidea</taxon>
        <taxon>Leptodactylidae</taxon>
        <taxon>Leiuperinae</taxon>
        <taxon>Engystomops</taxon>
    </lineage>
</organism>
<proteinExistence type="predicted"/>
<dbReference type="EMBL" id="WNYA01000008">
    <property type="protein sequence ID" value="KAG8559760.1"/>
    <property type="molecule type" value="Genomic_DNA"/>
</dbReference>
<sequence length="69" mass="7209">MGHGYMDEDLPCSPPSGGGLTTSTCFTPSSGGHFGLLTITFSTTELCLELSSEGGHVTLSLRLSLDIFK</sequence>
<keyword evidence="2" id="KW-1185">Reference proteome</keyword>
<reference evidence="1" key="1">
    <citation type="thesis" date="2020" institute="ProQuest LLC" country="789 East Eisenhower Parkway, Ann Arbor, MI, USA">
        <title>Comparative Genomics and Chromosome Evolution.</title>
        <authorList>
            <person name="Mudd A.B."/>
        </authorList>
    </citation>
    <scope>NUCLEOTIDE SEQUENCE</scope>
    <source>
        <strain evidence="1">237g6f4</strain>
        <tissue evidence="1">Blood</tissue>
    </source>
</reference>
<protein>
    <submittedName>
        <fullName evidence="1">Uncharacterized protein</fullName>
    </submittedName>
</protein>
<dbReference type="AlphaFoldDB" id="A0AAV7AJY7"/>